<dbReference type="AlphaFoldDB" id="A0A512TSN3"/>
<sequence>MSAVFKLVGLGDYTYKDKAKVKSKEVNKIKSKGDVYYGRAKNKNFKKRKNN</sequence>
<gene>
    <name evidence="1" type="ORF">CBU02nite_37930</name>
</gene>
<dbReference type="EMBL" id="BKBC01000095">
    <property type="protein sequence ID" value="GEQ23287.1"/>
    <property type="molecule type" value="Genomic_DNA"/>
</dbReference>
<dbReference type="RefSeq" id="WP_171781669.1">
    <property type="nucleotide sequence ID" value="NZ_BKBC01000095.1"/>
</dbReference>
<proteinExistence type="predicted"/>
<organism evidence="1 2">
    <name type="scientific">Clostridium butyricum</name>
    <dbReference type="NCBI Taxonomy" id="1492"/>
    <lineage>
        <taxon>Bacteria</taxon>
        <taxon>Bacillati</taxon>
        <taxon>Bacillota</taxon>
        <taxon>Clostridia</taxon>
        <taxon>Eubacteriales</taxon>
        <taxon>Clostridiaceae</taxon>
        <taxon>Clostridium</taxon>
    </lineage>
</organism>
<dbReference type="Proteomes" id="UP000321089">
    <property type="component" value="Unassembled WGS sequence"/>
</dbReference>
<comment type="caution">
    <text evidence="1">The sequence shown here is derived from an EMBL/GenBank/DDBJ whole genome shotgun (WGS) entry which is preliminary data.</text>
</comment>
<name>A0A512TSN3_CLOBU</name>
<protein>
    <submittedName>
        <fullName evidence="1">Uncharacterized protein</fullName>
    </submittedName>
</protein>
<reference evidence="1 2" key="1">
    <citation type="submission" date="2019-07" db="EMBL/GenBank/DDBJ databases">
        <title>Whole genome shotgun sequence of Clostridium butyricum NBRC 3858.</title>
        <authorList>
            <person name="Hosoyama A."/>
            <person name="Uohara A."/>
            <person name="Ohji S."/>
            <person name="Ichikawa N."/>
        </authorList>
    </citation>
    <scope>NUCLEOTIDE SEQUENCE [LARGE SCALE GENOMIC DNA]</scope>
    <source>
        <strain evidence="1 2">NBRC 3858</strain>
    </source>
</reference>
<accession>A0A512TSN3</accession>
<evidence type="ECO:0000313" key="1">
    <source>
        <dbReference type="EMBL" id="GEQ23287.1"/>
    </source>
</evidence>
<evidence type="ECO:0000313" key="2">
    <source>
        <dbReference type="Proteomes" id="UP000321089"/>
    </source>
</evidence>